<dbReference type="GeneID" id="301133155"/>
<dbReference type="NCBIfam" id="NF033832">
    <property type="entry name" value="sce7726_fam"/>
    <property type="match status" value="1"/>
</dbReference>
<dbReference type="EMBL" id="FORT01000014">
    <property type="protein sequence ID" value="SFK48256.1"/>
    <property type="molecule type" value="Genomic_DNA"/>
</dbReference>
<dbReference type="RefSeq" id="WP_092273122.1">
    <property type="nucleotide sequence ID" value="NZ_CP176856.1"/>
</dbReference>
<name>A0A1I3ZX89_9BACL</name>
<gene>
    <name evidence="1" type="ORF">SAMN05518846_11426</name>
</gene>
<sequence>MEKLKDADVREVLLEKLQVKHGEEPDTLIINEMGVCLGQSRVDIAVVNGVIHGYEIKSESDTLSRLPTQMLDYNKVFDKVTIVTADDYLEKVKEMIPDWWGIIVVTNKKGQARMKYAKRGRKNPSQDPYSLVQLLWRDEVLTLLKEKGLHQGILSKPKNVLYERLVEKIPMVELKQLVNQTLKSREGWRVRE</sequence>
<dbReference type="STRING" id="1884381.SAMN05518846_11426"/>
<protein>
    <recommendedName>
        <fullName evidence="3">Sce7726 family protein</fullName>
    </recommendedName>
</protein>
<evidence type="ECO:0000313" key="1">
    <source>
        <dbReference type="EMBL" id="SFK48256.1"/>
    </source>
</evidence>
<keyword evidence="2" id="KW-1185">Reference proteome</keyword>
<evidence type="ECO:0000313" key="2">
    <source>
        <dbReference type="Proteomes" id="UP000198915"/>
    </source>
</evidence>
<proteinExistence type="predicted"/>
<evidence type="ECO:0008006" key="3">
    <source>
        <dbReference type="Google" id="ProtNLM"/>
    </source>
</evidence>
<dbReference type="Proteomes" id="UP000198915">
    <property type="component" value="Unassembled WGS sequence"/>
</dbReference>
<reference evidence="2" key="1">
    <citation type="submission" date="2016-10" db="EMBL/GenBank/DDBJ databases">
        <authorList>
            <person name="Varghese N."/>
            <person name="Submissions S."/>
        </authorList>
    </citation>
    <scope>NUCLEOTIDE SEQUENCE [LARGE SCALE GENOMIC DNA]</scope>
    <source>
        <strain evidence="2">OK042</strain>
    </source>
</reference>
<dbReference type="InterPro" id="IPR047729">
    <property type="entry name" value="Sce7726-like"/>
</dbReference>
<accession>A0A1I3ZX89</accession>
<organism evidence="1 2">
    <name type="scientific">Brevibacillus centrosporus</name>
    <dbReference type="NCBI Taxonomy" id="54910"/>
    <lineage>
        <taxon>Bacteria</taxon>
        <taxon>Bacillati</taxon>
        <taxon>Bacillota</taxon>
        <taxon>Bacilli</taxon>
        <taxon>Bacillales</taxon>
        <taxon>Paenibacillaceae</taxon>
        <taxon>Brevibacillus</taxon>
    </lineage>
</organism>
<dbReference type="AlphaFoldDB" id="A0A1I3ZX89"/>